<evidence type="ECO:0000313" key="4">
    <source>
        <dbReference type="Proteomes" id="UP000775213"/>
    </source>
</evidence>
<evidence type="ECO:0000256" key="1">
    <source>
        <dbReference type="SAM" id="MobiDB-lite"/>
    </source>
</evidence>
<accession>A0AAV7H0M6</accession>
<feature type="chain" id="PRO_5043596947" evidence="2">
    <location>
        <begin position="27"/>
        <end position="94"/>
    </location>
</feature>
<protein>
    <submittedName>
        <fullName evidence="3">Uncharacterized protein</fullName>
    </submittedName>
</protein>
<sequence length="94" mass="10450">MKESRRLLLFLAILPFFPTFLYHLSATSPENSAYAGRRLSLRNPACPGWSKSIFLSLPAPPPPPPPPSWCLRPPSGEYGEEKRDVPTGPNPLHN</sequence>
<keyword evidence="4" id="KW-1185">Reference proteome</keyword>
<feature type="compositionally biased region" description="Pro residues" evidence="1">
    <location>
        <begin position="58"/>
        <end position="68"/>
    </location>
</feature>
<name>A0AAV7H0M6_DENCH</name>
<gene>
    <name evidence="3" type="ORF">IEQ34_009179</name>
</gene>
<dbReference type="Proteomes" id="UP000775213">
    <property type="component" value="Unassembled WGS sequence"/>
</dbReference>
<keyword evidence="2" id="KW-0732">Signal</keyword>
<dbReference type="AlphaFoldDB" id="A0AAV7H0M6"/>
<feature type="region of interest" description="Disordered" evidence="1">
    <location>
        <begin position="57"/>
        <end position="94"/>
    </location>
</feature>
<evidence type="ECO:0000256" key="2">
    <source>
        <dbReference type="SAM" id="SignalP"/>
    </source>
</evidence>
<organism evidence="3 4">
    <name type="scientific">Dendrobium chrysotoxum</name>
    <name type="common">Orchid</name>
    <dbReference type="NCBI Taxonomy" id="161865"/>
    <lineage>
        <taxon>Eukaryota</taxon>
        <taxon>Viridiplantae</taxon>
        <taxon>Streptophyta</taxon>
        <taxon>Embryophyta</taxon>
        <taxon>Tracheophyta</taxon>
        <taxon>Spermatophyta</taxon>
        <taxon>Magnoliopsida</taxon>
        <taxon>Liliopsida</taxon>
        <taxon>Asparagales</taxon>
        <taxon>Orchidaceae</taxon>
        <taxon>Epidendroideae</taxon>
        <taxon>Malaxideae</taxon>
        <taxon>Dendrobiinae</taxon>
        <taxon>Dendrobium</taxon>
    </lineage>
</organism>
<reference evidence="3 4" key="1">
    <citation type="journal article" date="2021" name="Hortic Res">
        <title>Chromosome-scale assembly of the Dendrobium chrysotoxum genome enhances the understanding of orchid evolution.</title>
        <authorList>
            <person name="Zhang Y."/>
            <person name="Zhang G.Q."/>
            <person name="Zhang D."/>
            <person name="Liu X.D."/>
            <person name="Xu X.Y."/>
            <person name="Sun W.H."/>
            <person name="Yu X."/>
            <person name="Zhu X."/>
            <person name="Wang Z.W."/>
            <person name="Zhao X."/>
            <person name="Zhong W.Y."/>
            <person name="Chen H."/>
            <person name="Yin W.L."/>
            <person name="Huang T."/>
            <person name="Niu S.C."/>
            <person name="Liu Z.J."/>
        </authorList>
    </citation>
    <scope>NUCLEOTIDE SEQUENCE [LARGE SCALE GENOMIC DNA]</scope>
    <source>
        <strain evidence="3">Lindl</strain>
    </source>
</reference>
<proteinExistence type="predicted"/>
<comment type="caution">
    <text evidence="3">The sequence shown here is derived from an EMBL/GenBank/DDBJ whole genome shotgun (WGS) entry which is preliminary data.</text>
</comment>
<evidence type="ECO:0000313" key="3">
    <source>
        <dbReference type="EMBL" id="KAH0461604.1"/>
    </source>
</evidence>
<dbReference type="EMBL" id="JAGFBR010000009">
    <property type="protein sequence ID" value="KAH0461604.1"/>
    <property type="molecule type" value="Genomic_DNA"/>
</dbReference>
<feature type="signal peptide" evidence="2">
    <location>
        <begin position="1"/>
        <end position="26"/>
    </location>
</feature>